<feature type="compositionally biased region" description="Low complexity" evidence="1">
    <location>
        <begin position="7"/>
        <end position="17"/>
    </location>
</feature>
<organism evidence="3 4">
    <name type="scientific">Roseateles oligotrophus</name>
    <dbReference type="NCBI Taxonomy" id="1769250"/>
    <lineage>
        <taxon>Bacteria</taxon>
        <taxon>Pseudomonadati</taxon>
        <taxon>Pseudomonadota</taxon>
        <taxon>Betaproteobacteria</taxon>
        <taxon>Burkholderiales</taxon>
        <taxon>Sphaerotilaceae</taxon>
        <taxon>Roseateles</taxon>
    </lineage>
</organism>
<dbReference type="PANTHER" id="PTHR35565">
    <property type="entry name" value="CYTOPLASMIC PROTEIN-RELATED"/>
    <property type="match status" value="1"/>
</dbReference>
<dbReference type="InterPro" id="IPR044031">
    <property type="entry name" value="TssC1_N"/>
</dbReference>
<protein>
    <submittedName>
        <fullName evidence="3">Type VI secretion system contractile sheath large subunit</fullName>
    </submittedName>
</protein>
<evidence type="ECO:0000256" key="1">
    <source>
        <dbReference type="SAM" id="MobiDB-lite"/>
    </source>
</evidence>
<name>A0ABT2YG89_9BURK</name>
<evidence type="ECO:0000259" key="2">
    <source>
        <dbReference type="Pfam" id="PF05943"/>
    </source>
</evidence>
<comment type="caution">
    <text evidence="3">The sequence shown here is derived from an EMBL/GenBank/DDBJ whole genome shotgun (WGS) entry which is preliminary data.</text>
</comment>
<dbReference type="Proteomes" id="UP001209701">
    <property type="component" value="Unassembled WGS sequence"/>
</dbReference>
<dbReference type="Pfam" id="PF05943">
    <property type="entry name" value="VipB"/>
    <property type="match status" value="1"/>
</dbReference>
<dbReference type="PANTHER" id="PTHR35565:SF1">
    <property type="entry name" value="TYPE VI SECRETION SYSTEM CONTRACTILE SHEATH LARGE SUBUNIT"/>
    <property type="match status" value="1"/>
</dbReference>
<sequence>MPQRMEFGFSFGPSDSSPSKKRGPMRLLLLGDFSAKPASQRPPLTERPSHRVDLDNLDRVMLRLAPQFKLAAGDIGFESIDDFHPEQLYARLQLFQDLREARSRPIESGSAPGLLDQLLGKSTTSTEARPGPNSLGTAQSGSPGLDNLIRKLVAPHIVPDQTAGLQAQHAAVDSVITEQMRRLLHDPAFQSLEAAWRGVQWLIANLELDDQLELHLFDVSREELLADIVASKGQLARTGLHHALADRWRNLPGGQSWSALVGLYQFGASDADVGLLAALGLLASQAGGPLLAGGDPGLAALESSQQGNWQALRQSEAAPWIGLAAPRVLLRLPYGKKSDPVAGFAFEEFDASPVHEEFLWGNGALAVALLIGRSFNASGWDFEPGDEREIGGLPAFTFLHDGERELQACAERFMSEEAGQAMLAAGLMPLMSHRHSNAITVMRMQTVAEPATKSR</sequence>
<evidence type="ECO:0000313" key="4">
    <source>
        <dbReference type="Proteomes" id="UP001209701"/>
    </source>
</evidence>
<reference evidence="3 4" key="1">
    <citation type="submission" date="2021-11" db="EMBL/GenBank/DDBJ databases">
        <authorList>
            <person name="Liang Q."/>
            <person name="Mou H."/>
            <person name="Liu Z."/>
        </authorList>
    </citation>
    <scope>NUCLEOTIDE SEQUENCE [LARGE SCALE GENOMIC DNA]</scope>
    <source>
        <strain evidence="3 4">CHU3</strain>
    </source>
</reference>
<feature type="region of interest" description="Disordered" evidence="1">
    <location>
        <begin position="1"/>
        <end position="26"/>
    </location>
</feature>
<feature type="domain" description="TssC1 N-terminal" evidence="2">
    <location>
        <begin position="170"/>
        <end position="447"/>
    </location>
</feature>
<feature type="region of interest" description="Disordered" evidence="1">
    <location>
        <begin position="123"/>
        <end position="142"/>
    </location>
</feature>
<dbReference type="RefSeq" id="WP_263571612.1">
    <property type="nucleotide sequence ID" value="NZ_JAJIRN010000005.1"/>
</dbReference>
<proteinExistence type="predicted"/>
<dbReference type="Pfam" id="PF05591">
    <property type="entry name" value="T6SS_VipA"/>
    <property type="match status" value="1"/>
</dbReference>
<gene>
    <name evidence="3" type="ORF">LNV07_13145</name>
</gene>
<dbReference type="InterPro" id="IPR008312">
    <property type="entry name" value="T6SS_TssB1"/>
</dbReference>
<evidence type="ECO:0000313" key="3">
    <source>
        <dbReference type="EMBL" id="MCV2369028.1"/>
    </source>
</evidence>
<dbReference type="EMBL" id="JAJIRN010000005">
    <property type="protein sequence ID" value="MCV2369028.1"/>
    <property type="molecule type" value="Genomic_DNA"/>
</dbReference>
<accession>A0ABT2YG89</accession>
<keyword evidence="4" id="KW-1185">Reference proteome</keyword>
<dbReference type="InterPro" id="IPR010269">
    <property type="entry name" value="T6SS_TssC-like"/>
</dbReference>